<name>A0ABZ2XFS1_9RHOO</name>
<sequence>MNNIAEWISTARNIAVQCRLGMTLEAGVAITGFLPVMANELIEKIDGDFIVLINDLNKCHKNSDWLGVADCLEFDLVIWLERLNSASG</sequence>
<accession>A0ABZ2XFS1</accession>
<proteinExistence type="predicted"/>
<keyword evidence="2" id="KW-1185">Reference proteome</keyword>
<organism evidence="1 2">
    <name type="scientific">Azonexus hydrophilus</name>
    <dbReference type="NCBI Taxonomy" id="418702"/>
    <lineage>
        <taxon>Bacteria</taxon>
        <taxon>Pseudomonadati</taxon>
        <taxon>Pseudomonadota</taxon>
        <taxon>Betaproteobacteria</taxon>
        <taxon>Rhodocyclales</taxon>
        <taxon>Azonexaceae</taxon>
        <taxon>Azonexus</taxon>
    </lineage>
</organism>
<evidence type="ECO:0000313" key="1">
    <source>
        <dbReference type="EMBL" id="WZJ21147.1"/>
    </source>
</evidence>
<reference evidence="1 2" key="1">
    <citation type="submission" date="2024-04" db="EMBL/GenBank/DDBJ databases">
        <title>Dissimilatory iodate-reducing microorganisms contribute to the enrichment of iodine in groundwater.</title>
        <authorList>
            <person name="Jiang Z."/>
        </authorList>
    </citation>
    <scope>NUCLEOTIDE SEQUENCE [LARGE SCALE GENOMIC DNA]</scope>
    <source>
        <strain evidence="1 2">NCP973</strain>
    </source>
</reference>
<dbReference type="EMBL" id="CP151406">
    <property type="protein sequence ID" value="WZJ21147.1"/>
    <property type="molecule type" value="Genomic_DNA"/>
</dbReference>
<dbReference type="RefSeq" id="WP_341743509.1">
    <property type="nucleotide sequence ID" value="NZ_CP151406.1"/>
</dbReference>
<gene>
    <name evidence="1" type="ORF">AADV58_14515</name>
</gene>
<evidence type="ECO:0000313" key="2">
    <source>
        <dbReference type="Proteomes" id="UP001479520"/>
    </source>
</evidence>
<dbReference type="Proteomes" id="UP001479520">
    <property type="component" value="Chromosome"/>
</dbReference>
<protein>
    <recommendedName>
        <fullName evidence="3">Prophage protein</fullName>
    </recommendedName>
</protein>
<evidence type="ECO:0008006" key="3">
    <source>
        <dbReference type="Google" id="ProtNLM"/>
    </source>
</evidence>